<dbReference type="Pfam" id="PF00069">
    <property type="entry name" value="Pkinase"/>
    <property type="match status" value="1"/>
</dbReference>
<feature type="transmembrane region" description="Helical" evidence="7">
    <location>
        <begin position="259"/>
        <end position="281"/>
    </location>
</feature>
<feature type="transmembrane region" description="Helical" evidence="7">
    <location>
        <begin position="373"/>
        <end position="394"/>
    </location>
</feature>
<evidence type="ECO:0000313" key="10">
    <source>
        <dbReference type="Proteomes" id="UP001595886"/>
    </source>
</evidence>
<reference evidence="10" key="1">
    <citation type="journal article" date="2019" name="Int. J. Syst. Evol. Microbiol.">
        <title>The Global Catalogue of Microorganisms (GCM) 10K type strain sequencing project: providing services to taxonomists for standard genome sequencing and annotation.</title>
        <authorList>
            <consortium name="The Broad Institute Genomics Platform"/>
            <consortium name="The Broad Institute Genome Sequencing Center for Infectious Disease"/>
            <person name="Wu L."/>
            <person name="Ma J."/>
        </authorList>
    </citation>
    <scope>NUCLEOTIDE SEQUENCE [LARGE SCALE GENOMIC DNA]</scope>
    <source>
        <strain evidence="10">CCUG 30340</strain>
    </source>
</reference>
<dbReference type="Pfam" id="PF13424">
    <property type="entry name" value="TPR_12"/>
    <property type="match status" value="2"/>
</dbReference>
<dbReference type="PANTHER" id="PTHR43289">
    <property type="entry name" value="MITOGEN-ACTIVATED PROTEIN KINASE KINASE KINASE 20-RELATED"/>
    <property type="match status" value="1"/>
</dbReference>
<gene>
    <name evidence="9" type="ORF">ACFO6Q_11605</name>
</gene>
<dbReference type="InterPro" id="IPR008271">
    <property type="entry name" value="Ser/Thr_kinase_AS"/>
</dbReference>
<organism evidence="9 10">
    <name type="scientific">Dokdonella ginsengisoli</name>
    <dbReference type="NCBI Taxonomy" id="363846"/>
    <lineage>
        <taxon>Bacteria</taxon>
        <taxon>Pseudomonadati</taxon>
        <taxon>Pseudomonadota</taxon>
        <taxon>Gammaproteobacteria</taxon>
        <taxon>Lysobacterales</taxon>
        <taxon>Rhodanobacteraceae</taxon>
        <taxon>Dokdonella</taxon>
    </lineage>
</organism>
<dbReference type="InterPro" id="IPR000719">
    <property type="entry name" value="Prot_kinase_dom"/>
</dbReference>
<dbReference type="PROSITE" id="PS50011">
    <property type="entry name" value="PROTEIN_KINASE_DOM"/>
    <property type="match status" value="1"/>
</dbReference>
<name>A0ABV9QX17_9GAMM</name>
<keyword evidence="4 5" id="KW-0067">ATP-binding</keyword>
<dbReference type="CDD" id="cd14014">
    <property type="entry name" value="STKc_PknB_like"/>
    <property type="match status" value="1"/>
</dbReference>
<evidence type="ECO:0000256" key="1">
    <source>
        <dbReference type="ARBA" id="ARBA00022679"/>
    </source>
</evidence>
<keyword evidence="1" id="KW-0808">Transferase</keyword>
<dbReference type="Proteomes" id="UP001595886">
    <property type="component" value="Unassembled WGS sequence"/>
</dbReference>
<sequence length="981" mass="106380">MESSPDDWQRREALLDRLLDLPEHERDAFVEELARSSAGDAAALRGWLAGIERSTGYLVPPAVSDPIGHDGKIVGSWRVLRLLGRGGMGEVWLGERADGLFAKQVAIKFIRDDRPLLARHIESERRVLAGLQHPGIVRLLDAGALADGHPYLVTEYIDGAPLDAWLEQARPALSARLDLFRQVAAAVAYAHERLVVHRDIKPANVLVDADARAHLLDFGIAQALADESDAAPATQLALTPEFAAPELIVASTASVRSDVYALGGLLYFLLCGCPPLALRGLSLAAMVERIRLDTPRAPSGLADAAARRGAPAHLFADLDAIALKALSKEASARYGTVEALLGDVEAAVERRPILARAPDAFDRLRRYLHRHRIAVAVVVLIVLSLLAGMAGTLWQAHEAHRQRDRAEAEAARAEAQAKAAGAVRDFLIGVFDSANPEVTLGKTPTALELVDIGVRRAETDLKPQPEMQAQLFEALGRTYVGLGEYGKAAALLQRGYEIAVAALGKESPLAVTLATGYASAIGRGDGPYDAALAMLEPIAQRDSHASPESAQLTAVAVYQLATLHKRLGRLDESEANFRRSIERLRELGAPAEPELAEALHQFAGLEEARGRRGEAIERLQQAIAIRERSAFGPSTDVDLIRVELANLLGGAGRNDDAVAILREVVDANRAIYGDVHPRYLESANWLARALVRKPAYAEADAILEQVLATSRSHYGEDSETTAQAEVALAASKLAQGQIGAAIELGERVRRYAVAHGGEDSYRAIVTTQNLARLRLANGEYDEAEKIARSVLASFERIGSKSTNDVLELLGNIRQYKGDAEGARTYHRQALEVLERNGDRSSFDVQLLKAELAEDERDLGDLDAARRHAREALDGLVSLDQASNERMIATVRYLLAQFDALEGRCAASTDVETVIAHNREPTLAPVTQWRLAYARFILGLCRRQQGGADSAALIAENAKFLRESPLVDPHVKRLVEAAARRR</sequence>
<evidence type="ECO:0000256" key="5">
    <source>
        <dbReference type="PROSITE-ProRule" id="PRU10141"/>
    </source>
</evidence>
<dbReference type="Pfam" id="PF13374">
    <property type="entry name" value="TPR_10"/>
    <property type="match status" value="3"/>
</dbReference>
<keyword evidence="3" id="KW-0418">Kinase</keyword>
<evidence type="ECO:0000256" key="4">
    <source>
        <dbReference type="ARBA" id="ARBA00022840"/>
    </source>
</evidence>
<dbReference type="RefSeq" id="WP_380021159.1">
    <property type="nucleotide sequence ID" value="NZ_JBHSHD010000008.1"/>
</dbReference>
<dbReference type="SUPFAM" id="SSF48452">
    <property type="entry name" value="TPR-like"/>
    <property type="match status" value="2"/>
</dbReference>
<dbReference type="Gene3D" id="3.30.200.20">
    <property type="entry name" value="Phosphorylase Kinase, domain 1"/>
    <property type="match status" value="1"/>
</dbReference>
<evidence type="ECO:0000256" key="3">
    <source>
        <dbReference type="ARBA" id="ARBA00022777"/>
    </source>
</evidence>
<feature type="coiled-coil region" evidence="6">
    <location>
        <begin position="396"/>
        <end position="425"/>
    </location>
</feature>
<feature type="domain" description="Protein kinase" evidence="8">
    <location>
        <begin position="77"/>
        <end position="354"/>
    </location>
</feature>
<comment type="caution">
    <text evidence="9">The sequence shown here is derived from an EMBL/GenBank/DDBJ whole genome shotgun (WGS) entry which is preliminary data.</text>
</comment>
<proteinExistence type="predicted"/>
<keyword evidence="2 5" id="KW-0547">Nucleotide-binding</keyword>
<keyword evidence="10" id="KW-1185">Reference proteome</keyword>
<accession>A0ABV9QX17</accession>
<dbReference type="InterPro" id="IPR017441">
    <property type="entry name" value="Protein_kinase_ATP_BS"/>
</dbReference>
<dbReference type="EMBL" id="JBHSHD010000008">
    <property type="protein sequence ID" value="MFC4820974.1"/>
    <property type="molecule type" value="Genomic_DNA"/>
</dbReference>
<keyword evidence="7" id="KW-1133">Transmembrane helix</keyword>
<dbReference type="SMART" id="SM00028">
    <property type="entry name" value="TPR"/>
    <property type="match status" value="6"/>
</dbReference>
<keyword evidence="7" id="KW-0472">Membrane</keyword>
<dbReference type="PANTHER" id="PTHR43289:SF34">
    <property type="entry name" value="SERINE_THREONINE-PROTEIN KINASE YBDM-RELATED"/>
    <property type="match status" value="1"/>
</dbReference>
<evidence type="ECO:0000256" key="2">
    <source>
        <dbReference type="ARBA" id="ARBA00022741"/>
    </source>
</evidence>
<dbReference type="PROSITE" id="PS00107">
    <property type="entry name" value="PROTEIN_KINASE_ATP"/>
    <property type="match status" value="1"/>
</dbReference>
<evidence type="ECO:0000256" key="6">
    <source>
        <dbReference type="SAM" id="Coils"/>
    </source>
</evidence>
<dbReference type="InterPro" id="IPR011990">
    <property type="entry name" value="TPR-like_helical_dom_sf"/>
</dbReference>
<evidence type="ECO:0000313" key="9">
    <source>
        <dbReference type="EMBL" id="MFC4820974.1"/>
    </source>
</evidence>
<dbReference type="Gene3D" id="1.10.510.10">
    <property type="entry name" value="Transferase(Phosphotransferase) domain 1"/>
    <property type="match status" value="1"/>
</dbReference>
<dbReference type="Gene3D" id="1.25.40.10">
    <property type="entry name" value="Tetratricopeptide repeat domain"/>
    <property type="match status" value="3"/>
</dbReference>
<evidence type="ECO:0000256" key="7">
    <source>
        <dbReference type="SAM" id="Phobius"/>
    </source>
</evidence>
<protein>
    <submittedName>
        <fullName evidence="9">Tetratricopeptide repeat protein</fullName>
    </submittedName>
</protein>
<dbReference type="SUPFAM" id="SSF56112">
    <property type="entry name" value="Protein kinase-like (PK-like)"/>
    <property type="match status" value="1"/>
</dbReference>
<dbReference type="PROSITE" id="PS00108">
    <property type="entry name" value="PROTEIN_KINASE_ST"/>
    <property type="match status" value="1"/>
</dbReference>
<dbReference type="InterPro" id="IPR019734">
    <property type="entry name" value="TPR_rpt"/>
</dbReference>
<dbReference type="SMART" id="SM00220">
    <property type="entry name" value="S_TKc"/>
    <property type="match status" value="1"/>
</dbReference>
<keyword evidence="6" id="KW-0175">Coiled coil</keyword>
<keyword evidence="7" id="KW-0812">Transmembrane</keyword>
<dbReference type="InterPro" id="IPR011009">
    <property type="entry name" value="Kinase-like_dom_sf"/>
</dbReference>
<feature type="binding site" evidence="5">
    <location>
        <position position="108"/>
    </location>
    <ligand>
        <name>ATP</name>
        <dbReference type="ChEBI" id="CHEBI:30616"/>
    </ligand>
</feature>
<evidence type="ECO:0000259" key="8">
    <source>
        <dbReference type="PROSITE" id="PS50011"/>
    </source>
</evidence>